<name>A0A917RB10_9ACTN</name>
<dbReference type="AlphaFoldDB" id="A0A917RB10"/>
<evidence type="ECO:0000313" key="1">
    <source>
        <dbReference type="EMBL" id="GGK99293.1"/>
    </source>
</evidence>
<dbReference type="EMBL" id="BMNT01000026">
    <property type="protein sequence ID" value="GGK99293.1"/>
    <property type="molecule type" value="Genomic_DNA"/>
</dbReference>
<reference evidence="1" key="2">
    <citation type="submission" date="2020-09" db="EMBL/GenBank/DDBJ databases">
        <authorList>
            <person name="Sun Q."/>
            <person name="Ohkuma M."/>
        </authorList>
    </citation>
    <scope>NUCLEOTIDE SEQUENCE</scope>
    <source>
        <strain evidence="1">JCM 13064</strain>
    </source>
</reference>
<proteinExistence type="predicted"/>
<accession>A0A917RB10</accession>
<dbReference type="Proteomes" id="UP000645217">
    <property type="component" value="Unassembled WGS sequence"/>
</dbReference>
<keyword evidence="2" id="KW-1185">Reference proteome</keyword>
<comment type="caution">
    <text evidence="1">The sequence shown here is derived from an EMBL/GenBank/DDBJ whole genome shotgun (WGS) entry which is preliminary data.</text>
</comment>
<gene>
    <name evidence="1" type="ORF">GCM10007964_46710</name>
</gene>
<sequence>MSEGCESIGPRRRRSIAYYDDHGVAVARASVPVRGISVRALDDLQADLEPVFGKDWLQ</sequence>
<organism evidence="1 2">
    <name type="scientific">Sphaerisporangium melleum</name>
    <dbReference type="NCBI Taxonomy" id="321316"/>
    <lineage>
        <taxon>Bacteria</taxon>
        <taxon>Bacillati</taxon>
        <taxon>Actinomycetota</taxon>
        <taxon>Actinomycetes</taxon>
        <taxon>Streptosporangiales</taxon>
        <taxon>Streptosporangiaceae</taxon>
        <taxon>Sphaerisporangium</taxon>
    </lineage>
</organism>
<reference evidence="1" key="1">
    <citation type="journal article" date="2014" name="Int. J. Syst. Evol. Microbiol.">
        <title>Complete genome sequence of Corynebacterium casei LMG S-19264T (=DSM 44701T), isolated from a smear-ripened cheese.</title>
        <authorList>
            <consortium name="US DOE Joint Genome Institute (JGI-PGF)"/>
            <person name="Walter F."/>
            <person name="Albersmeier A."/>
            <person name="Kalinowski J."/>
            <person name="Ruckert C."/>
        </authorList>
    </citation>
    <scope>NUCLEOTIDE SEQUENCE</scope>
    <source>
        <strain evidence="1">JCM 13064</strain>
    </source>
</reference>
<evidence type="ECO:0000313" key="2">
    <source>
        <dbReference type="Proteomes" id="UP000645217"/>
    </source>
</evidence>
<protein>
    <submittedName>
        <fullName evidence="1">Uncharacterized protein</fullName>
    </submittedName>
</protein>